<dbReference type="HOGENOM" id="CLU_1132029_0_0_9"/>
<dbReference type="Gene3D" id="3.40.630.30">
    <property type="match status" value="1"/>
</dbReference>
<dbReference type="PIR" id="H96932">
    <property type="entry name" value="H96932"/>
</dbReference>
<dbReference type="EMBL" id="AE001437">
    <property type="protein sequence ID" value="AAK78251.1"/>
    <property type="molecule type" value="Genomic_DNA"/>
</dbReference>
<proteinExistence type="predicted"/>
<name>Q97MC8_CLOAB</name>
<sequence length="245" mass="28649">MISIIPDNQIKKINLYWQNIFDYKPSDKDTESQTIPDNSLKNSGKISIYHINDKSFIKIDPCILSKISDFVNSHSPYKTLYSKDFEDYFKNNIRRYENAYFCYLTEPSYVSDVLNSEYSVRKLLPSDTKVLENFKKSHSEIEHKTTLIIENYPILLGCFYKDSLVSVASLDYFKNDIANLNIITHPSFRDNTIISKTLIAELCQFCLKEGKILQYNFLDKDERAKKLAQSMGFNLYVFKENLVLK</sequence>
<reference evidence="1 2" key="1">
    <citation type="journal article" date="2001" name="J. Bacteriol.">
        <title>Genome sequence and comparative analysis of the solvent-producing bacterium Clostridium acetobutylicum.</title>
        <authorList>
            <person name="Nolling J."/>
            <person name="Breton G."/>
            <person name="Omelchenko M.V."/>
            <person name="Makarova K.S."/>
            <person name="Zeng Q."/>
            <person name="Gibson R."/>
            <person name="Lee H.M."/>
            <person name="Dubois J."/>
            <person name="Qiu D."/>
            <person name="Hitti J."/>
            <person name="Wolf Y.I."/>
            <person name="Tatusov R.L."/>
            <person name="Sabathe F."/>
            <person name="Doucette-Stamm L."/>
            <person name="Soucaille P."/>
            <person name="Daly M.J."/>
            <person name="Bennett G.N."/>
            <person name="Koonin E.V."/>
            <person name="Smith D.R."/>
        </authorList>
    </citation>
    <scope>NUCLEOTIDE SEQUENCE [LARGE SCALE GENOMIC DNA]</scope>
    <source>
        <strain evidence="2">ATCC 824 / DSM 792 / JCM 1419 / LMG 5710 / VKM B-1787</strain>
    </source>
</reference>
<dbReference type="KEGG" id="cac:CA_C0270"/>
<accession>Q97MC8</accession>
<dbReference type="OrthoDB" id="1932364at2"/>
<organism evidence="1 2">
    <name type="scientific">Clostridium acetobutylicum (strain ATCC 824 / DSM 792 / JCM 1419 / IAM 19013 / LMG 5710 / NBRC 13948 / NRRL B-527 / VKM B-1787 / 2291 / W)</name>
    <dbReference type="NCBI Taxonomy" id="272562"/>
    <lineage>
        <taxon>Bacteria</taxon>
        <taxon>Bacillati</taxon>
        <taxon>Bacillota</taxon>
        <taxon>Clostridia</taxon>
        <taxon>Eubacteriales</taxon>
        <taxon>Clostridiaceae</taxon>
        <taxon>Clostridium</taxon>
    </lineage>
</organism>
<keyword evidence="2" id="KW-1185">Reference proteome</keyword>
<evidence type="ECO:0000313" key="1">
    <source>
        <dbReference type="EMBL" id="AAK78251.1"/>
    </source>
</evidence>
<gene>
    <name evidence="1" type="ordered locus">CA_C0270</name>
</gene>
<protein>
    <recommendedName>
        <fullName evidence="3">N-acetyltransferase domain-containing protein</fullName>
    </recommendedName>
</protein>
<dbReference type="GeneID" id="44996766"/>
<dbReference type="AlphaFoldDB" id="Q97MC8"/>
<dbReference type="Proteomes" id="UP000000814">
    <property type="component" value="Chromosome"/>
</dbReference>
<evidence type="ECO:0008006" key="3">
    <source>
        <dbReference type="Google" id="ProtNLM"/>
    </source>
</evidence>
<dbReference type="eggNOG" id="COG1247">
    <property type="taxonomic scope" value="Bacteria"/>
</dbReference>
<dbReference type="STRING" id="272562.CA_C0270"/>
<evidence type="ECO:0000313" key="2">
    <source>
        <dbReference type="Proteomes" id="UP000000814"/>
    </source>
</evidence>
<dbReference type="RefSeq" id="WP_010963593.1">
    <property type="nucleotide sequence ID" value="NC_003030.1"/>
</dbReference>
<dbReference type="PATRIC" id="fig|272562.8.peg.456"/>